<keyword evidence="1" id="KW-0472">Membrane</keyword>
<keyword evidence="1" id="KW-0812">Transmembrane</keyword>
<accession>A0A8S5QYV0</accession>
<evidence type="ECO:0000256" key="1">
    <source>
        <dbReference type="SAM" id="Phobius"/>
    </source>
</evidence>
<name>A0A8S5QYV0_9CAUD</name>
<sequence>MNTFLSIVVIIEGLLLGFFIYQAIKPRQYDGEFVIKRQSEDEALTILQINCLPEKLFSKQELYLKVIKK</sequence>
<keyword evidence="1" id="KW-1133">Transmembrane helix</keyword>
<proteinExistence type="predicted"/>
<feature type="transmembrane region" description="Helical" evidence="1">
    <location>
        <begin position="6"/>
        <end position="24"/>
    </location>
</feature>
<evidence type="ECO:0000313" key="2">
    <source>
        <dbReference type="EMBL" id="DAE23852.1"/>
    </source>
</evidence>
<reference evidence="2" key="1">
    <citation type="journal article" date="2021" name="Proc. Natl. Acad. Sci. U.S.A.">
        <title>A Catalog of Tens of Thousands of Viruses from Human Metagenomes Reveals Hidden Associations with Chronic Diseases.</title>
        <authorList>
            <person name="Tisza M.J."/>
            <person name="Buck C.B."/>
        </authorList>
    </citation>
    <scope>NUCLEOTIDE SEQUENCE</scope>
    <source>
        <strain evidence="2">Ct9lR64</strain>
    </source>
</reference>
<protein>
    <submittedName>
        <fullName evidence="2">Uncharacterized protein</fullName>
    </submittedName>
</protein>
<organism evidence="2">
    <name type="scientific">Siphoviridae sp. ct9lR64</name>
    <dbReference type="NCBI Taxonomy" id="2826178"/>
    <lineage>
        <taxon>Viruses</taxon>
        <taxon>Duplodnaviria</taxon>
        <taxon>Heunggongvirae</taxon>
        <taxon>Uroviricota</taxon>
        <taxon>Caudoviricetes</taxon>
    </lineage>
</organism>
<dbReference type="EMBL" id="BK015760">
    <property type="protein sequence ID" value="DAE23852.1"/>
    <property type="molecule type" value="Genomic_DNA"/>
</dbReference>